<gene>
    <name evidence="1" type="ORF">BSTOLATCC_MIC1146</name>
</gene>
<keyword evidence="2" id="KW-1185">Reference proteome</keyword>
<evidence type="ECO:0000313" key="2">
    <source>
        <dbReference type="Proteomes" id="UP001162131"/>
    </source>
</evidence>
<proteinExistence type="predicted"/>
<reference evidence="1" key="1">
    <citation type="submission" date="2021-09" db="EMBL/GenBank/DDBJ databases">
        <authorList>
            <consortium name="AG Swart"/>
            <person name="Singh M."/>
            <person name="Singh A."/>
            <person name="Seah K."/>
            <person name="Emmerich C."/>
        </authorList>
    </citation>
    <scope>NUCLEOTIDE SEQUENCE</scope>
    <source>
        <strain evidence="1">ATCC30299</strain>
    </source>
</reference>
<dbReference type="EMBL" id="CAJZBQ010000002">
    <property type="protein sequence ID" value="CAG9310293.1"/>
    <property type="molecule type" value="Genomic_DNA"/>
</dbReference>
<accession>A0AAU9I4D1</accession>
<dbReference type="Proteomes" id="UP001162131">
    <property type="component" value="Unassembled WGS sequence"/>
</dbReference>
<protein>
    <submittedName>
        <fullName evidence="1">Uncharacterized protein</fullName>
    </submittedName>
</protein>
<evidence type="ECO:0000313" key="1">
    <source>
        <dbReference type="EMBL" id="CAG9310293.1"/>
    </source>
</evidence>
<organism evidence="1 2">
    <name type="scientific">Blepharisma stoltei</name>
    <dbReference type="NCBI Taxonomy" id="1481888"/>
    <lineage>
        <taxon>Eukaryota</taxon>
        <taxon>Sar</taxon>
        <taxon>Alveolata</taxon>
        <taxon>Ciliophora</taxon>
        <taxon>Postciliodesmatophora</taxon>
        <taxon>Heterotrichea</taxon>
        <taxon>Heterotrichida</taxon>
        <taxon>Blepharismidae</taxon>
        <taxon>Blepharisma</taxon>
    </lineage>
</organism>
<sequence>MMKLYKFLSSENLTNIVQLIKLDIPITMSIRAVVTFTKFQLLPSGSENFVEIPNYSIQSRKVAQKTLTCPKKRLFLANLVV</sequence>
<dbReference type="AlphaFoldDB" id="A0AAU9I4D1"/>
<name>A0AAU9I4D1_9CILI</name>
<comment type="caution">
    <text evidence="1">The sequence shown here is derived from an EMBL/GenBank/DDBJ whole genome shotgun (WGS) entry which is preliminary data.</text>
</comment>